<dbReference type="AlphaFoldDB" id="A0A1B0ZRX9"/>
<gene>
    <name evidence="2" type="ORF">JL2886_02048</name>
    <name evidence="3" type="ORF">PXK24_13810</name>
</gene>
<dbReference type="EMBL" id="CP015124">
    <property type="protein sequence ID" value="ANP36942.1"/>
    <property type="molecule type" value="Genomic_DNA"/>
</dbReference>
<evidence type="ECO:0000313" key="4">
    <source>
        <dbReference type="Proteomes" id="UP000092565"/>
    </source>
</evidence>
<sequence length="234" mass="25586">MIAADQILRLPLLPLLIAQGLHLRRRALRLPEPEGARQGTAGSGAPLRLLIAGDSSAAGVGAAHQEQALTGQLVQRLAPRWQVHWRLEATTGHRTADTLQRLMALPAQPFDVAVLALGVNDVTGAVPQGQFERQQRDLARLLTDRFGVQRILVCGVPQMEYFPALPQPLAWALGCQARRLDCRLADLSGQIDGFHHLPFELPSDPALAAEDGYHPNPRAYALWADRLAKEIENP</sequence>
<feature type="domain" description="SGNH hydrolase-type esterase" evidence="1">
    <location>
        <begin position="53"/>
        <end position="222"/>
    </location>
</feature>
<reference evidence="3 5" key="2">
    <citation type="submission" date="2023-02" db="EMBL/GenBank/DDBJ databases">
        <title>Population genomics of bacteria associated with diatom.</title>
        <authorList>
            <person name="Xie J."/>
            <person name="Wang H."/>
        </authorList>
    </citation>
    <scope>NUCLEOTIDE SEQUENCE [LARGE SCALE GENOMIC DNA]</scope>
    <source>
        <strain evidence="3 5">PT47_8</strain>
    </source>
</reference>
<evidence type="ECO:0000313" key="5">
    <source>
        <dbReference type="Proteomes" id="UP001218364"/>
    </source>
</evidence>
<dbReference type="RefSeq" id="WP_065271838.1">
    <property type="nucleotide sequence ID" value="NZ_CP015124.1"/>
</dbReference>
<name>A0A1B0ZRX9_9RHOB</name>
<organism evidence="2 4">
    <name type="scientific">Phaeobacter gallaeciensis</name>
    <dbReference type="NCBI Taxonomy" id="60890"/>
    <lineage>
        <taxon>Bacteria</taxon>
        <taxon>Pseudomonadati</taxon>
        <taxon>Pseudomonadota</taxon>
        <taxon>Alphaproteobacteria</taxon>
        <taxon>Rhodobacterales</taxon>
        <taxon>Roseobacteraceae</taxon>
        <taxon>Phaeobacter</taxon>
    </lineage>
</organism>
<keyword evidence="4" id="KW-1185">Reference proteome</keyword>
<dbReference type="Gene3D" id="3.40.50.1110">
    <property type="entry name" value="SGNH hydrolase"/>
    <property type="match status" value="1"/>
</dbReference>
<dbReference type="EMBL" id="JARCJK010000006">
    <property type="protein sequence ID" value="MDE4166770.1"/>
    <property type="molecule type" value="Genomic_DNA"/>
</dbReference>
<dbReference type="InterPro" id="IPR036514">
    <property type="entry name" value="SGNH_hydro_sf"/>
</dbReference>
<keyword evidence="3" id="KW-0378">Hydrolase</keyword>
<dbReference type="InterPro" id="IPR013830">
    <property type="entry name" value="SGNH_hydro"/>
</dbReference>
<reference evidence="2 4" key="1">
    <citation type="submission" date="2016-04" db="EMBL/GenBank/DDBJ databases">
        <authorList>
            <person name="Evans L.H."/>
            <person name="Alamgir A."/>
            <person name="Owens N."/>
            <person name="Weber N.D."/>
            <person name="Virtaneva K."/>
            <person name="Barbian K."/>
            <person name="Babar A."/>
            <person name="Rosenke K."/>
        </authorList>
    </citation>
    <scope>NUCLEOTIDE SEQUENCE [LARGE SCALE GENOMIC DNA]</scope>
    <source>
        <strain evidence="2 4">JL2886</strain>
    </source>
</reference>
<dbReference type="Proteomes" id="UP000092565">
    <property type="component" value="Chromosome"/>
</dbReference>
<proteinExistence type="predicted"/>
<dbReference type="Proteomes" id="UP001218364">
    <property type="component" value="Unassembled WGS sequence"/>
</dbReference>
<dbReference type="Pfam" id="PF13472">
    <property type="entry name" value="Lipase_GDSL_2"/>
    <property type="match status" value="1"/>
</dbReference>
<evidence type="ECO:0000313" key="3">
    <source>
        <dbReference type="EMBL" id="MDE4166770.1"/>
    </source>
</evidence>
<accession>A0A1B0ZRX9</accession>
<evidence type="ECO:0000259" key="1">
    <source>
        <dbReference type="Pfam" id="PF13472"/>
    </source>
</evidence>
<evidence type="ECO:0000313" key="2">
    <source>
        <dbReference type="EMBL" id="ANP36942.1"/>
    </source>
</evidence>
<dbReference type="SUPFAM" id="SSF52266">
    <property type="entry name" value="SGNH hydrolase"/>
    <property type="match status" value="1"/>
</dbReference>
<dbReference type="GO" id="GO:0016788">
    <property type="term" value="F:hydrolase activity, acting on ester bonds"/>
    <property type="evidence" value="ECO:0007669"/>
    <property type="project" value="UniProtKB-ARBA"/>
</dbReference>
<dbReference type="CDD" id="cd01836">
    <property type="entry name" value="FeeA_FeeB_like"/>
    <property type="match status" value="1"/>
</dbReference>
<protein>
    <submittedName>
        <fullName evidence="2">GDSL family lipase</fullName>
    </submittedName>
    <submittedName>
        <fullName evidence="3">SGNH/GDSL hydrolase family protein</fullName>
    </submittedName>
</protein>
<dbReference type="PATRIC" id="fig|60890.4.peg.1985"/>
<dbReference type="OrthoDB" id="9804395at2"/>